<evidence type="ECO:0000259" key="8">
    <source>
        <dbReference type="Pfam" id="PF20684"/>
    </source>
</evidence>
<sequence>MAVVDWTGAILPFFMLRNLQMPKRKKLSIQLILGLGIFGSLAGLLRLPLYRYYDVKQYPEHTLCKYCLCTRNDVSIYHDADKSILSLDYYGLMILFSQLEGGLGIIACSLPPLRALWHRYSYQSAKSMPGSKHAQRGNTGDFMMGKKSEWDRLADESSDLESQRDGIVKKTEVTISTAKASQTGSSTGRKQ</sequence>
<evidence type="ECO:0000256" key="3">
    <source>
        <dbReference type="ARBA" id="ARBA00022989"/>
    </source>
</evidence>
<dbReference type="InterPro" id="IPR049326">
    <property type="entry name" value="Rhodopsin_dom_fungi"/>
</dbReference>
<dbReference type="PANTHER" id="PTHR33048:SF96">
    <property type="entry name" value="INTEGRAL MEMBRANE PROTEIN"/>
    <property type="match status" value="1"/>
</dbReference>
<comment type="caution">
    <text evidence="9">The sequence shown here is derived from an EMBL/GenBank/DDBJ whole genome shotgun (WGS) entry which is preliminary data.</text>
</comment>
<organism evidence="9 10">
    <name type="scientific">Apiospora phragmitis</name>
    <dbReference type="NCBI Taxonomy" id="2905665"/>
    <lineage>
        <taxon>Eukaryota</taxon>
        <taxon>Fungi</taxon>
        <taxon>Dikarya</taxon>
        <taxon>Ascomycota</taxon>
        <taxon>Pezizomycotina</taxon>
        <taxon>Sordariomycetes</taxon>
        <taxon>Xylariomycetidae</taxon>
        <taxon>Amphisphaeriales</taxon>
        <taxon>Apiosporaceae</taxon>
        <taxon>Apiospora</taxon>
    </lineage>
</organism>
<evidence type="ECO:0000256" key="4">
    <source>
        <dbReference type="ARBA" id="ARBA00023136"/>
    </source>
</evidence>
<evidence type="ECO:0000313" key="9">
    <source>
        <dbReference type="EMBL" id="KAK8049883.1"/>
    </source>
</evidence>
<feature type="transmembrane region" description="Helical" evidence="7">
    <location>
        <begin position="89"/>
        <end position="110"/>
    </location>
</feature>
<proteinExistence type="inferred from homology"/>
<dbReference type="PANTHER" id="PTHR33048">
    <property type="entry name" value="PTH11-LIKE INTEGRAL MEMBRANE PROTEIN (AFU_ORTHOLOGUE AFUA_5G11245)"/>
    <property type="match status" value="1"/>
</dbReference>
<keyword evidence="2 7" id="KW-0812">Transmembrane</keyword>
<keyword evidence="10" id="KW-1185">Reference proteome</keyword>
<accession>A0ABR1TTI9</accession>
<feature type="transmembrane region" description="Helical" evidence="7">
    <location>
        <begin position="27"/>
        <end position="49"/>
    </location>
</feature>
<dbReference type="Proteomes" id="UP001480595">
    <property type="component" value="Unassembled WGS sequence"/>
</dbReference>
<comment type="subcellular location">
    <subcellularLocation>
        <location evidence="1">Membrane</location>
        <topology evidence="1">Multi-pass membrane protein</topology>
    </subcellularLocation>
</comment>
<feature type="domain" description="Rhodopsin" evidence="8">
    <location>
        <begin position="9"/>
        <end position="118"/>
    </location>
</feature>
<evidence type="ECO:0000256" key="6">
    <source>
        <dbReference type="SAM" id="MobiDB-lite"/>
    </source>
</evidence>
<gene>
    <name evidence="9" type="ORF">PG994_011613</name>
</gene>
<dbReference type="GeneID" id="92096085"/>
<comment type="similarity">
    <text evidence="5">Belongs to the SAT4 family.</text>
</comment>
<dbReference type="EMBL" id="JAQQWL010000011">
    <property type="protein sequence ID" value="KAK8049883.1"/>
    <property type="molecule type" value="Genomic_DNA"/>
</dbReference>
<keyword evidence="4 7" id="KW-0472">Membrane</keyword>
<feature type="region of interest" description="Disordered" evidence="6">
    <location>
        <begin position="153"/>
        <end position="173"/>
    </location>
</feature>
<dbReference type="Pfam" id="PF20684">
    <property type="entry name" value="Fung_rhodopsin"/>
    <property type="match status" value="1"/>
</dbReference>
<evidence type="ECO:0000256" key="2">
    <source>
        <dbReference type="ARBA" id="ARBA00022692"/>
    </source>
</evidence>
<name>A0ABR1TTI9_9PEZI</name>
<dbReference type="InterPro" id="IPR052337">
    <property type="entry name" value="SAT4-like"/>
</dbReference>
<evidence type="ECO:0000256" key="5">
    <source>
        <dbReference type="ARBA" id="ARBA00038359"/>
    </source>
</evidence>
<evidence type="ECO:0000256" key="7">
    <source>
        <dbReference type="SAM" id="Phobius"/>
    </source>
</evidence>
<dbReference type="RefSeq" id="XP_066712132.1">
    <property type="nucleotide sequence ID" value="XM_066863022.1"/>
</dbReference>
<protein>
    <recommendedName>
        <fullName evidence="8">Rhodopsin domain-containing protein</fullName>
    </recommendedName>
</protein>
<reference evidence="9 10" key="1">
    <citation type="submission" date="2023-01" db="EMBL/GenBank/DDBJ databases">
        <title>Analysis of 21 Apiospora genomes using comparative genomics revels a genus with tremendous synthesis potential of carbohydrate active enzymes and secondary metabolites.</title>
        <authorList>
            <person name="Sorensen T."/>
        </authorList>
    </citation>
    <scope>NUCLEOTIDE SEQUENCE [LARGE SCALE GENOMIC DNA]</scope>
    <source>
        <strain evidence="9 10">CBS 135458</strain>
    </source>
</reference>
<keyword evidence="3 7" id="KW-1133">Transmembrane helix</keyword>
<evidence type="ECO:0000313" key="10">
    <source>
        <dbReference type="Proteomes" id="UP001480595"/>
    </source>
</evidence>
<evidence type="ECO:0000256" key="1">
    <source>
        <dbReference type="ARBA" id="ARBA00004141"/>
    </source>
</evidence>
<feature type="compositionally biased region" description="Basic and acidic residues" evidence="6">
    <location>
        <begin position="153"/>
        <end position="172"/>
    </location>
</feature>